<gene>
    <name evidence="1" type="ORF">UX48_C0014G0001</name>
</gene>
<evidence type="ECO:0000313" key="1">
    <source>
        <dbReference type="EMBL" id="KKU35794.1"/>
    </source>
</evidence>
<name>A0A0G1PSQ7_9BACT</name>
<sequence length="23" mass="2625">MAKFITTNSKQTQKLAEMLAKEI</sequence>
<accession>A0A0G1PSQ7</accession>
<dbReference type="AlphaFoldDB" id="A0A0G1PSQ7"/>
<organism evidence="1 2">
    <name type="scientific">Candidatus Azambacteria bacterium GW2011_GWB1_46_27</name>
    <dbReference type="NCBI Taxonomy" id="1618617"/>
    <lineage>
        <taxon>Bacteria</taxon>
        <taxon>Candidatus Azamiibacteriota</taxon>
    </lineage>
</organism>
<dbReference type="Proteomes" id="UP000034067">
    <property type="component" value="Unassembled WGS sequence"/>
</dbReference>
<feature type="non-terminal residue" evidence="1">
    <location>
        <position position="23"/>
    </location>
</feature>
<evidence type="ECO:0000313" key="2">
    <source>
        <dbReference type="Proteomes" id="UP000034067"/>
    </source>
</evidence>
<protein>
    <submittedName>
        <fullName evidence="1">Uncharacterized protein</fullName>
    </submittedName>
</protein>
<dbReference type="EMBL" id="LCMJ01000014">
    <property type="protein sequence ID" value="KKU35794.1"/>
    <property type="molecule type" value="Genomic_DNA"/>
</dbReference>
<proteinExistence type="predicted"/>
<comment type="caution">
    <text evidence="1">The sequence shown here is derived from an EMBL/GenBank/DDBJ whole genome shotgun (WGS) entry which is preliminary data.</text>
</comment>
<reference evidence="1 2" key="1">
    <citation type="journal article" date="2015" name="Nature">
        <title>rRNA introns, odd ribosomes, and small enigmatic genomes across a large radiation of phyla.</title>
        <authorList>
            <person name="Brown C.T."/>
            <person name="Hug L.A."/>
            <person name="Thomas B.C."/>
            <person name="Sharon I."/>
            <person name="Castelle C.J."/>
            <person name="Singh A."/>
            <person name="Wilkins M.J."/>
            <person name="Williams K.H."/>
            <person name="Banfield J.F."/>
        </authorList>
    </citation>
    <scope>NUCLEOTIDE SEQUENCE [LARGE SCALE GENOMIC DNA]</scope>
</reference>